<dbReference type="InterPro" id="IPR058781">
    <property type="entry name" value="HH_AprE-like"/>
</dbReference>
<dbReference type="InterPro" id="IPR006144">
    <property type="entry name" value="Secretion_HlyD_CS"/>
</dbReference>
<feature type="coiled-coil region" evidence="9">
    <location>
        <begin position="163"/>
        <end position="204"/>
    </location>
</feature>
<comment type="caution">
    <text evidence="13">The sequence shown here is derived from an EMBL/GenBank/DDBJ whole genome shotgun (WGS) entry which is preliminary data.</text>
</comment>
<evidence type="ECO:0000259" key="12">
    <source>
        <dbReference type="Pfam" id="PF26002"/>
    </source>
</evidence>
<keyword evidence="5" id="KW-0997">Cell inner membrane</keyword>
<evidence type="ECO:0000259" key="11">
    <source>
        <dbReference type="Pfam" id="PF25994"/>
    </source>
</evidence>
<dbReference type="OrthoDB" id="9810980at2"/>
<evidence type="ECO:0000256" key="3">
    <source>
        <dbReference type="ARBA" id="ARBA00022448"/>
    </source>
</evidence>
<evidence type="ECO:0000256" key="7">
    <source>
        <dbReference type="ARBA" id="ARBA00022989"/>
    </source>
</evidence>
<dbReference type="AlphaFoldDB" id="A0A4U2Z5Z4"/>
<evidence type="ECO:0000256" key="4">
    <source>
        <dbReference type="ARBA" id="ARBA00022475"/>
    </source>
</evidence>
<evidence type="ECO:0000256" key="6">
    <source>
        <dbReference type="ARBA" id="ARBA00022692"/>
    </source>
</evidence>
<comment type="similarity">
    <text evidence="2">Belongs to the membrane fusion protein (MFP) (TC 8.A.1) family.</text>
</comment>
<feature type="domain" description="AprE-like beta-barrel" evidence="12">
    <location>
        <begin position="334"/>
        <end position="423"/>
    </location>
</feature>
<evidence type="ECO:0000313" key="14">
    <source>
        <dbReference type="Proteomes" id="UP000309561"/>
    </source>
</evidence>
<reference evidence="13 14" key="1">
    <citation type="submission" date="2019-04" db="EMBL/GenBank/DDBJ databases">
        <title>Sulfurimonas crateris sp. nov. a facultative anaerobic sulfur-oxidizing chemolithautotrophic bacterium isolated from a terrestrial mud vulcano.</title>
        <authorList>
            <person name="Ratnikova N.M."/>
            <person name="Slobodkin A.I."/>
            <person name="Merkel A.Y."/>
            <person name="Novikov A."/>
            <person name="Bonch-Osmolovskaya E.A."/>
            <person name="Slobodkina G.B."/>
        </authorList>
    </citation>
    <scope>NUCLEOTIDE SEQUENCE [LARGE SCALE GENOMIC DNA]</scope>
    <source>
        <strain evidence="13 14">SN118</strain>
    </source>
</reference>
<evidence type="ECO:0000256" key="8">
    <source>
        <dbReference type="ARBA" id="ARBA00023136"/>
    </source>
</evidence>
<dbReference type="InterPro" id="IPR050739">
    <property type="entry name" value="MFP"/>
</dbReference>
<dbReference type="EMBL" id="SZPX01000004">
    <property type="protein sequence ID" value="TKI69736.1"/>
    <property type="molecule type" value="Genomic_DNA"/>
</dbReference>
<dbReference type="Gene3D" id="2.40.30.170">
    <property type="match status" value="1"/>
</dbReference>
<dbReference type="NCBIfam" id="TIGR01843">
    <property type="entry name" value="type_I_hlyD"/>
    <property type="match status" value="1"/>
</dbReference>
<keyword evidence="6 10" id="KW-0812">Transmembrane</keyword>
<dbReference type="InterPro" id="IPR058982">
    <property type="entry name" value="Beta-barrel_AprE"/>
</dbReference>
<dbReference type="PRINTS" id="PR01490">
    <property type="entry name" value="RTXTOXIND"/>
</dbReference>
<name>A0A4U2Z5Z4_9BACT</name>
<keyword evidence="8 10" id="KW-0472">Membrane</keyword>
<protein>
    <submittedName>
        <fullName evidence="13">HlyD family type I secretion periplasmic adaptor subunit</fullName>
    </submittedName>
</protein>
<evidence type="ECO:0000256" key="10">
    <source>
        <dbReference type="SAM" id="Phobius"/>
    </source>
</evidence>
<evidence type="ECO:0000256" key="2">
    <source>
        <dbReference type="ARBA" id="ARBA00009477"/>
    </source>
</evidence>
<dbReference type="PROSITE" id="PS00543">
    <property type="entry name" value="HLYD_FAMILY"/>
    <property type="match status" value="1"/>
</dbReference>
<dbReference type="GO" id="GO:0009306">
    <property type="term" value="P:protein secretion"/>
    <property type="evidence" value="ECO:0007669"/>
    <property type="project" value="InterPro"/>
</dbReference>
<comment type="subcellular location">
    <subcellularLocation>
        <location evidence="1">Cell inner membrane</location>
        <topology evidence="1">Single-pass membrane protein</topology>
    </subcellularLocation>
</comment>
<dbReference type="Proteomes" id="UP000309561">
    <property type="component" value="Unassembled WGS sequence"/>
</dbReference>
<keyword evidence="7 10" id="KW-1133">Transmembrane helix</keyword>
<dbReference type="Pfam" id="PF26002">
    <property type="entry name" value="Beta-barrel_AprE"/>
    <property type="match status" value="1"/>
</dbReference>
<keyword evidence="9" id="KW-0175">Coiled coil</keyword>
<gene>
    <name evidence="13" type="ORF">FCU45_06665</name>
</gene>
<keyword evidence="3" id="KW-0813">Transport</keyword>
<evidence type="ECO:0000256" key="1">
    <source>
        <dbReference type="ARBA" id="ARBA00004377"/>
    </source>
</evidence>
<sequence length="446" mass="50393">MKKNSKPFEYTKNDYEFMNSLSAAVLEQTPSKMSRVIKIWLFTIFAFLIWASFTEVDEITRGDGDVIPYGQNQIIQNLEGGIVESILVEEGQVVKEGEILLKINNAKSVSSSKTNKVSYYELEAKRLRLYAEANQLPFQEVHTDDQELQKQIALSKNLYNSNKKEFNAKSSSFESQIEQKEQAYKEAEARVKSLQKSLMFVTQEIEMTEPMVKEGIKSKVDFLKLKREASNIENDIEATRLSLPRLYSAIEEVKNKKEESKQLFINTAKKELSEVVAEISRLKTQQIAYSDQVERTMVKSPVDGIVQKLFINTVGGVVKPGADLLEIVPTNKKLFLEIKIKPSDIAFIHPGAEAKVKISAYDYAIHGGLVGKVVNISPSTVTDNKDNTFYIIHIITEKNYLGTEANPLHIIPGMTVNVDIVTGKKTVMGYILKPILKSKQYVFSEK</sequence>
<evidence type="ECO:0000313" key="13">
    <source>
        <dbReference type="EMBL" id="TKI69736.1"/>
    </source>
</evidence>
<dbReference type="PANTHER" id="PTHR30386">
    <property type="entry name" value="MEMBRANE FUSION SUBUNIT OF EMRAB-TOLC MULTIDRUG EFFLUX PUMP"/>
    <property type="match status" value="1"/>
</dbReference>
<dbReference type="GO" id="GO:0005886">
    <property type="term" value="C:plasma membrane"/>
    <property type="evidence" value="ECO:0007669"/>
    <property type="project" value="UniProtKB-SubCell"/>
</dbReference>
<feature type="domain" description="AprE-like long alpha-helical hairpin" evidence="11">
    <location>
        <begin position="116"/>
        <end position="292"/>
    </location>
</feature>
<dbReference type="Pfam" id="PF25994">
    <property type="entry name" value="HH_AprE"/>
    <property type="match status" value="1"/>
</dbReference>
<keyword evidence="4" id="KW-1003">Cell membrane</keyword>
<organism evidence="13 14">
    <name type="scientific">Sulfurimonas crateris</name>
    <dbReference type="NCBI Taxonomy" id="2574727"/>
    <lineage>
        <taxon>Bacteria</taxon>
        <taxon>Pseudomonadati</taxon>
        <taxon>Campylobacterota</taxon>
        <taxon>Epsilonproteobacteria</taxon>
        <taxon>Campylobacterales</taxon>
        <taxon>Sulfurimonadaceae</taxon>
        <taxon>Sulfurimonas</taxon>
    </lineage>
</organism>
<evidence type="ECO:0000256" key="5">
    <source>
        <dbReference type="ARBA" id="ARBA00022519"/>
    </source>
</evidence>
<proteinExistence type="inferred from homology"/>
<dbReference type="PANTHER" id="PTHR30386:SF26">
    <property type="entry name" value="TRANSPORT PROTEIN COMB"/>
    <property type="match status" value="1"/>
</dbReference>
<evidence type="ECO:0000256" key="9">
    <source>
        <dbReference type="SAM" id="Coils"/>
    </source>
</evidence>
<keyword evidence="14" id="KW-1185">Reference proteome</keyword>
<dbReference type="InterPro" id="IPR010129">
    <property type="entry name" value="T1SS_HlyD"/>
</dbReference>
<feature type="transmembrane region" description="Helical" evidence="10">
    <location>
        <begin position="36"/>
        <end position="53"/>
    </location>
</feature>
<accession>A0A4U2Z5Z4</accession>